<dbReference type="SMART" id="SM00409">
    <property type="entry name" value="IG"/>
    <property type="match status" value="4"/>
</dbReference>
<evidence type="ECO:0000256" key="3">
    <source>
        <dbReference type="SAM" id="SignalP"/>
    </source>
</evidence>
<keyword evidence="3" id="KW-0732">Signal</keyword>
<keyword evidence="2" id="KW-0472">Membrane</keyword>
<dbReference type="InterPro" id="IPR013106">
    <property type="entry name" value="Ig_V-set"/>
</dbReference>
<dbReference type="InterPro" id="IPR036179">
    <property type="entry name" value="Ig-like_dom_sf"/>
</dbReference>
<dbReference type="EMBL" id="JBHFQA010000017">
    <property type="protein sequence ID" value="KAL2084777.1"/>
    <property type="molecule type" value="Genomic_DNA"/>
</dbReference>
<feature type="region of interest" description="Disordered" evidence="1">
    <location>
        <begin position="481"/>
        <end position="501"/>
    </location>
</feature>
<feature type="compositionally biased region" description="Low complexity" evidence="1">
    <location>
        <begin position="258"/>
        <end position="283"/>
    </location>
</feature>
<reference evidence="5 6" key="1">
    <citation type="submission" date="2024-09" db="EMBL/GenBank/DDBJ databases">
        <title>A chromosome-level genome assembly of Gray's grenadier anchovy, Coilia grayii.</title>
        <authorList>
            <person name="Fu Z."/>
        </authorList>
    </citation>
    <scope>NUCLEOTIDE SEQUENCE [LARGE SCALE GENOMIC DNA]</scope>
    <source>
        <strain evidence="5">G4</strain>
        <tissue evidence="5">Muscle</tissue>
    </source>
</reference>
<dbReference type="PANTHER" id="PTHR11422">
    <property type="entry name" value="T-CELL SURFACE GLYCOPROTEIN CD4"/>
    <property type="match status" value="1"/>
</dbReference>
<name>A0ABD1JCI4_9TELE</name>
<feature type="region of interest" description="Disordered" evidence="1">
    <location>
        <begin position="258"/>
        <end position="301"/>
    </location>
</feature>
<dbReference type="Pfam" id="PF07686">
    <property type="entry name" value="V-set"/>
    <property type="match status" value="1"/>
</dbReference>
<dbReference type="InterPro" id="IPR007110">
    <property type="entry name" value="Ig-like_dom"/>
</dbReference>
<sequence length="501" mass="54824">MLFILLGVVLAVTGGSCGIMEPGRVEVVAQEGSEVTLPCPVSPQSRSQSPHYAQSFQWVRRLQSAESTVCRREKSGLMYRGAASGLAQRISCAVNYSLHISSVRDEDAGEYACSLQINRRTIVQNFMLRVVRVSFSNPEALEGGPLTITCHMTPQPSFLKVSWKLNGQDYNTWSSLNREMTVDKVSQRHRGNWTCLARHWVGAKPQIAEATQALKVKGIENPPLDSALVYASVGSSATLPCLFSQGLAPNTTWMRLSKGSLSSTSTSSSPPSGGSSSPSLPRSFVPQAASPIGPCDRSARLDGVDVGDEGRYRCSGSVEGRLVEREMELVTARVLSSSSKKNPGLTLTCKLSNDREVTSYEWVQVTYENASVATLTHVQEGETLRLPKPTVDDIGEWVCRYHGKSGLLGNVTYHLQLMGGLEAGGMEGHSSTRGALVIGLGLLVLLVLLITLQIYRNHRRRKMILPYPALENIIHSLANQREERERQQMNKKKSGPVEERV</sequence>
<dbReference type="SMART" id="SM00408">
    <property type="entry name" value="IGc2"/>
    <property type="match status" value="4"/>
</dbReference>
<dbReference type="InterPro" id="IPR013783">
    <property type="entry name" value="Ig-like_fold"/>
</dbReference>
<evidence type="ECO:0000256" key="2">
    <source>
        <dbReference type="SAM" id="Phobius"/>
    </source>
</evidence>
<feature type="domain" description="Ig-like" evidence="4">
    <location>
        <begin position="345"/>
        <end position="400"/>
    </location>
</feature>
<feature type="transmembrane region" description="Helical" evidence="2">
    <location>
        <begin position="435"/>
        <end position="455"/>
    </location>
</feature>
<keyword evidence="6" id="KW-1185">Reference proteome</keyword>
<feature type="chain" id="PRO_5044792289" description="Ig-like domain-containing protein" evidence="3">
    <location>
        <begin position="19"/>
        <end position="501"/>
    </location>
</feature>
<organism evidence="5 6">
    <name type="scientific">Coilia grayii</name>
    <name type="common">Gray's grenadier anchovy</name>
    <dbReference type="NCBI Taxonomy" id="363190"/>
    <lineage>
        <taxon>Eukaryota</taxon>
        <taxon>Metazoa</taxon>
        <taxon>Chordata</taxon>
        <taxon>Craniata</taxon>
        <taxon>Vertebrata</taxon>
        <taxon>Euteleostomi</taxon>
        <taxon>Actinopterygii</taxon>
        <taxon>Neopterygii</taxon>
        <taxon>Teleostei</taxon>
        <taxon>Clupei</taxon>
        <taxon>Clupeiformes</taxon>
        <taxon>Clupeoidei</taxon>
        <taxon>Engraulidae</taxon>
        <taxon>Coilinae</taxon>
        <taxon>Coilia</taxon>
    </lineage>
</organism>
<dbReference type="Gene3D" id="2.60.40.10">
    <property type="entry name" value="Immunoglobulins"/>
    <property type="match status" value="3"/>
</dbReference>
<gene>
    <name evidence="5" type="ORF">ACEWY4_020295</name>
</gene>
<feature type="domain" description="Ig-like" evidence="4">
    <location>
        <begin position="222"/>
        <end position="328"/>
    </location>
</feature>
<comment type="caution">
    <text evidence="5">The sequence shown here is derived from an EMBL/GenBank/DDBJ whole genome shotgun (WGS) entry which is preliminary data.</text>
</comment>
<keyword evidence="2" id="KW-0812">Transmembrane</keyword>
<evidence type="ECO:0000313" key="5">
    <source>
        <dbReference type="EMBL" id="KAL2084777.1"/>
    </source>
</evidence>
<dbReference type="AlphaFoldDB" id="A0ABD1JCI4"/>
<evidence type="ECO:0000259" key="4">
    <source>
        <dbReference type="PROSITE" id="PS50835"/>
    </source>
</evidence>
<accession>A0ABD1JCI4</accession>
<evidence type="ECO:0000256" key="1">
    <source>
        <dbReference type="SAM" id="MobiDB-lite"/>
    </source>
</evidence>
<dbReference type="PROSITE" id="PS50835">
    <property type="entry name" value="IG_LIKE"/>
    <property type="match status" value="4"/>
</dbReference>
<dbReference type="PANTHER" id="PTHR11422:SF12">
    <property type="entry name" value="MICROFIBRIL-ASSOCIATED GLYCOPROTEIN 3"/>
    <property type="match status" value="1"/>
</dbReference>
<keyword evidence="2" id="KW-1133">Transmembrane helix</keyword>
<dbReference type="Proteomes" id="UP001591681">
    <property type="component" value="Unassembled WGS sequence"/>
</dbReference>
<dbReference type="Pfam" id="PF13927">
    <property type="entry name" value="Ig_3"/>
    <property type="match status" value="1"/>
</dbReference>
<feature type="domain" description="Ig-like" evidence="4">
    <location>
        <begin position="128"/>
        <end position="211"/>
    </location>
</feature>
<dbReference type="SUPFAM" id="SSF48726">
    <property type="entry name" value="Immunoglobulin"/>
    <property type="match status" value="3"/>
</dbReference>
<dbReference type="InterPro" id="IPR003598">
    <property type="entry name" value="Ig_sub2"/>
</dbReference>
<proteinExistence type="predicted"/>
<feature type="domain" description="Ig-like" evidence="4">
    <location>
        <begin position="22"/>
        <end position="123"/>
    </location>
</feature>
<protein>
    <recommendedName>
        <fullName evidence="4">Ig-like domain-containing protein</fullName>
    </recommendedName>
</protein>
<dbReference type="InterPro" id="IPR003599">
    <property type="entry name" value="Ig_sub"/>
</dbReference>
<feature type="signal peptide" evidence="3">
    <location>
        <begin position="1"/>
        <end position="18"/>
    </location>
</feature>
<evidence type="ECO:0000313" key="6">
    <source>
        <dbReference type="Proteomes" id="UP001591681"/>
    </source>
</evidence>